<dbReference type="InterPro" id="IPR020894">
    <property type="entry name" value="Cadherin_CS"/>
</dbReference>
<dbReference type="Pfam" id="PF00028">
    <property type="entry name" value="Cadherin"/>
    <property type="match status" value="2"/>
</dbReference>
<dbReference type="GO" id="GO:0005509">
    <property type="term" value="F:calcium ion binding"/>
    <property type="evidence" value="ECO:0007669"/>
    <property type="project" value="UniProtKB-UniRule"/>
</dbReference>
<keyword evidence="7" id="KW-0130">Cell adhesion</keyword>
<keyword evidence="10" id="KW-0325">Glycoprotein</keyword>
<organism evidence="14 15">
    <name type="scientific">Periophthalmus magnuspinnatus</name>
    <dbReference type="NCBI Taxonomy" id="409849"/>
    <lineage>
        <taxon>Eukaryota</taxon>
        <taxon>Metazoa</taxon>
        <taxon>Chordata</taxon>
        <taxon>Craniata</taxon>
        <taxon>Vertebrata</taxon>
        <taxon>Euteleostomi</taxon>
        <taxon>Actinopterygii</taxon>
        <taxon>Neopterygii</taxon>
        <taxon>Teleostei</taxon>
        <taxon>Neoteleostei</taxon>
        <taxon>Acanthomorphata</taxon>
        <taxon>Gobiaria</taxon>
        <taxon>Gobiiformes</taxon>
        <taxon>Gobioidei</taxon>
        <taxon>Gobiidae</taxon>
        <taxon>Oxudercinae</taxon>
        <taxon>Periophthalmus</taxon>
    </lineage>
</organism>
<dbReference type="SMART" id="SM00112">
    <property type="entry name" value="CA"/>
    <property type="match status" value="2"/>
</dbReference>
<dbReference type="STRING" id="409849.ENSPMGP00000012994"/>
<keyword evidence="9" id="KW-0472">Membrane</keyword>
<keyword evidence="6 11" id="KW-0106">Calcium</keyword>
<name>A0A3B4A8N5_9GOBI</name>
<dbReference type="PANTHER" id="PTHR24028:SF296">
    <property type="entry name" value="PROTOCADHERIN 1 GAMMA 11 PRECURSOR-RELATED"/>
    <property type="match status" value="1"/>
</dbReference>
<evidence type="ECO:0000313" key="14">
    <source>
        <dbReference type="Ensembl" id="ENSPMGP00000012994.1"/>
    </source>
</evidence>
<accession>A0A3B4A8N5</accession>
<dbReference type="InterPro" id="IPR002126">
    <property type="entry name" value="Cadherin-like_dom"/>
</dbReference>
<proteinExistence type="predicted"/>
<feature type="compositionally biased region" description="Polar residues" evidence="12">
    <location>
        <begin position="1"/>
        <end position="10"/>
    </location>
</feature>
<evidence type="ECO:0000256" key="9">
    <source>
        <dbReference type="ARBA" id="ARBA00023136"/>
    </source>
</evidence>
<evidence type="ECO:0000256" key="3">
    <source>
        <dbReference type="ARBA" id="ARBA00022692"/>
    </source>
</evidence>
<dbReference type="InterPro" id="IPR050174">
    <property type="entry name" value="Protocadherin/Cadherin-CA"/>
</dbReference>
<feature type="domain" description="Cadherin" evidence="13">
    <location>
        <begin position="101"/>
        <end position="204"/>
    </location>
</feature>
<dbReference type="CDD" id="cd11304">
    <property type="entry name" value="Cadherin_repeat"/>
    <property type="match status" value="3"/>
</dbReference>
<keyword evidence="4" id="KW-0732">Signal</keyword>
<dbReference type="SUPFAM" id="SSF49313">
    <property type="entry name" value="Cadherin-like"/>
    <property type="match status" value="3"/>
</dbReference>
<dbReference type="PANTHER" id="PTHR24028">
    <property type="entry name" value="CADHERIN-87A"/>
    <property type="match status" value="1"/>
</dbReference>
<reference evidence="14" key="2">
    <citation type="submission" date="2025-09" db="UniProtKB">
        <authorList>
            <consortium name="Ensembl"/>
        </authorList>
    </citation>
    <scope>IDENTIFICATION</scope>
</reference>
<keyword evidence="15" id="KW-1185">Reference proteome</keyword>
<dbReference type="FunFam" id="2.60.40.60:FF:000007">
    <property type="entry name" value="Protocadherin alpha 2"/>
    <property type="match status" value="1"/>
</dbReference>
<dbReference type="Proteomes" id="UP000261520">
    <property type="component" value="Unplaced"/>
</dbReference>
<evidence type="ECO:0000313" key="15">
    <source>
        <dbReference type="Proteomes" id="UP000261520"/>
    </source>
</evidence>
<keyword evidence="5" id="KW-0677">Repeat</keyword>
<protein>
    <recommendedName>
        <fullName evidence="13">Cadherin domain-containing protein</fullName>
    </recommendedName>
</protein>
<evidence type="ECO:0000256" key="4">
    <source>
        <dbReference type="ARBA" id="ARBA00022729"/>
    </source>
</evidence>
<dbReference type="FunFam" id="2.60.40.60:FF:000002">
    <property type="entry name" value="Protocadherin alpha 2"/>
    <property type="match status" value="1"/>
</dbReference>
<dbReference type="InterPro" id="IPR015919">
    <property type="entry name" value="Cadherin-like_sf"/>
</dbReference>
<dbReference type="PROSITE" id="PS50268">
    <property type="entry name" value="CADHERIN_2"/>
    <property type="match status" value="2"/>
</dbReference>
<dbReference type="PRINTS" id="PR00205">
    <property type="entry name" value="CADHERIN"/>
</dbReference>
<keyword evidence="3" id="KW-0812">Transmembrane</keyword>
<dbReference type="Gene3D" id="2.60.40.60">
    <property type="entry name" value="Cadherins"/>
    <property type="match status" value="3"/>
</dbReference>
<reference evidence="14" key="1">
    <citation type="submission" date="2025-08" db="UniProtKB">
        <authorList>
            <consortium name="Ensembl"/>
        </authorList>
    </citation>
    <scope>IDENTIFICATION</scope>
</reference>
<evidence type="ECO:0000259" key="13">
    <source>
        <dbReference type="PROSITE" id="PS50268"/>
    </source>
</evidence>
<sequence length="256" mass="27920">TSPSSHQNSQSDRRVRDPDIGRNGLQSYTLKPSDNFILKLHDQSDGGKKVEMILQKPLDREKEETVSLLLTAVDGGEPQRSGTMLIHITVLDANDNAPVFTQSIYKASIKENAVNGTLITQVSATDADKGSNGEVSYVIGNRRRSYSNLFKITQEGKILLNGPVDYEKLQIYEIDIEATDQGGLSDSSKVVIELNDVNDNSPIIRLISKTDTILESSPSDTVVAVMNVNDPDSQENGKVNCVINKNIPFAISSSAN</sequence>
<keyword evidence="8" id="KW-1133">Transmembrane helix</keyword>
<evidence type="ECO:0000256" key="10">
    <source>
        <dbReference type="ARBA" id="ARBA00023180"/>
    </source>
</evidence>
<feature type="domain" description="Cadherin" evidence="13">
    <location>
        <begin position="17"/>
        <end position="100"/>
    </location>
</feature>
<evidence type="ECO:0000256" key="7">
    <source>
        <dbReference type="ARBA" id="ARBA00022889"/>
    </source>
</evidence>
<evidence type="ECO:0000256" key="2">
    <source>
        <dbReference type="ARBA" id="ARBA00022475"/>
    </source>
</evidence>
<evidence type="ECO:0000256" key="8">
    <source>
        <dbReference type="ARBA" id="ARBA00022989"/>
    </source>
</evidence>
<feature type="compositionally biased region" description="Basic and acidic residues" evidence="12">
    <location>
        <begin position="11"/>
        <end position="20"/>
    </location>
</feature>
<keyword evidence="2" id="KW-1003">Cell membrane</keyword>
<comment type="subcellular location">
    <subcellularLocation>
        <location evidence="1">Cell membrane</location>
        <topology evidence="1">Single-pass type I membrane protein</topology>
    </subcellularLocation>
</comment>
<evidence type="ECO:0000256" key="6">
    <source>
        <dbReference type="ARBA" id="ARBA00022837"/>
    </source>
</evidence>
<evidence type="ECO:0000256" key="12">
    <source>
        <dbReference type="SAM" id="MobiDB-lite"/>
    </source>
</evidence>
<evidence type="ECO:0000256" key="5">
    <source>
        <dbReference type="ARBA" id="ARBA00022737"/>
    </source>
</evidence>
<evidence type="ECO:0000256" key="1">
    <source>
        <dbReference type="ARBA" id="ARBA00004251"/>
    </source>
</evidence>
<evidence type="ECO:0000256" key="11">
    <source>
        <dbReference type="PROSITE-ProRule" id="PRU00043"/>
    </source>
</evidence>
<dbReference type="GO" id="GO:0007156">
    <property type="term" value="P:homophilic cell adhesion via plasma membrane adhesion molecules"/>
    <property type="evidence" value="ECO:0007669"/>
    <property type="project" value="InterPro"/>
</dbReference>
<dbReference type="Ensembl" id="ENSPMGT00000013868.1">
    <property type="protein sequence ID" value="ENSPMGP00000012994.1"/>
    <property type="gene ID" value="ENSPMGG00000010716.1"/>
</dbReference>
<dbReference type="GO" id="GO:0005886">
    <property type="term" value="C:plasma membrane"/>
    <property type="evidence" value="ECO:0007669"/>
    <property type="project" value="UniProtKB-SubCell"/>
</dbReference>
<feature type="region of interest" description="Disordered" evidence="12">
    <location>
        <begin position="1"/>
        <end position="28"/>
    </location>
</feature>
<dbReference type="PROSITE" id="PS00232">
    <property type="entry name" value="CADHERIN_1"/>
    <property type="match status" value="2"/>
</dbReference>
<dbReference type="GO" id="GO:0009653">
    <property type="term" value="P:anatomical structure morphogenesis"/>
    <property type="evidence" value="ECO:0007669"/>
    <property type="project" value="UniProtKB-ARBA"/>
</dbReference>
<dbReference type="AlphaFoldDB" id="A0A3B4A8N5"/>